<reference evidence="1 2" key="1">
    <citation type="submission" date="2020-08" db="EMBL/GenBank/DDBJ databases">
        <title>Sequencing the genomes of 1000 actinobacteria strains.</title>
        <authorList>
            <person name="Klenk H.-P."/>
        </authorList>
    </citation>
    <scope>NUCLEOTIDE SEQUENCE [LARGE SCALE GENOMIC DNA]</scope>
    <source>
        <strain evidence="1 2">DSM 20146</strain>
    </source>
</reference>
<comment type="caution">
    <text evidence="1">The sequence shown here is derived from an EMBL/GenBank/DDBJ whole genome shotgun (WGS) entry which is preliminary data.</text>
</comment>
<name>A0A7W4UXA2_LEIAQ</name>
<organism evidence="1 2">
    <name type="scientific">Leifsonia aquatica</name>
    <name type="common">Corynebacterium aquaticum</name>
    <dbReference type="NCBI Taxonomy" id="144185"/>
    <lineage>
        <taxon>Bacteria</taxon>
        <taxon>Bacillati</taxon>
        <taxon>Actinomycetota</taxon>
        <taxon>Actinomycetes</taxon>
        <taxon>Micrococcales</taxon>
        <taxon>Microbacteriaceae</taxon>
        <taxon>Leifsonia</taxon>
    </lineage>
</organism>
<proteinExistence type="predicted"/>
<accession>A0A7W4UXA2</accession>
<keyword evidence="2" id="KW-1185">Reference proteome</keyword>
<evidence type="ECO:0000313" key="1">
    <source>
        <dbReference type="EMBL" id="MBB2967443.1"/>
    </source>
</evidence>
<gene>
    <name evidence="1" type="ORF">FHX33_002206</name>
</gene>
<sequence length="102" mass="11816">MEQKPRDVRLFPDWGHRWPLWEAEPGPDMSPEDYGLSPGLTVRMRRWYDEWFDHFHPGGGWDDPDLGRAWLAEGGRLAHDLRVELGDGFTVEEGYRYASGGT</sequence>
<dbReference type="EMBL" id="JACHVP010000002">
    <property type="protein sequence ID" value="MBB2967443.1"/>
    <property type="molecule type" value="Genomic_DNA"/>
</dbReference>
<dbReference type="Proteomes" id="UP000538196">
    <property type="component" value="Unassembled WGS sequence"/>
</dbReference>
<protein>
    <submittedName>
        <fullName evidence="1">Uncharacterized protein</fullName>
    </submittedName>
</protein>
<evidence type="ECO:0000313" key="2">
    <source>
        <dbReference type="Proteomes" id="UP000538196"/>
    </source>
</evidence>
<dbReference type="AlphaFoldDB" id="A0A7W4UXA2"/>